<dbReference type="Gene3D" id="1.10.510.10">
    <property type="entry name" value="Transferase(Phosphotransferase) domain 1"/>
    <property type="match status" value="1"/>
</dbReference>
<evidence type="ECO:0000256" key="1">
    <source>
        <dbReference type="SAM" id="Phobius"/>
    </source>
</evidence>
<proteinExistence type="predicted"/>
<comment type="caution">
    <text evidence="3">The sequence shown here is derived from an EMBL/GenBank/DDBJ whole genome shotgun (WGS) entry which is preliminary data.</text>
</comment>
<keyword evidence="4" id="KW-1185">Reference proteome</keyword>
<dbReference type="InterPro" id="IPR000719">
    <property type="entry name" value="Prot_kinase_dom"/>
</dbReference>
<feature type="domain" description="Protein kinase" evidence="2">
    <location>
        <begin position="1"/>
        <end position="263"/>
    </location>
</feature>
<evidence type="ECO:0000313" key="3">
    <source>
        <dbReference type="EMBL" id="PKU26453.1"/>
    </source>
</evidence>
<dbReference type="GO" id="GO:0005524">
    <property type="term" value="F:ATP binding"/>
    <property type="evidence" value="ECO:0007669"/>
    <property type="project" value="InterPro"/>
</dbReference>
<keyword evidence="1" id="KW-1133">Transmembrane helix</keyword>
<dbReference type="PROSITE" id="PS50011">
    <property type="entry name" value="PROTEIN_KINASE_DOM"/>
    <property type="match status" value="1"/>
</dbReference>
<keyword evidence="1" id="KW-0812">Transmembrane</keyword>
<dbReference type="GO" id="GO:0004672">
    <property type="term" value="F:protein kinase activity"/>
    <property type="evidence" value="ECO:0007669"/>
    <property type="project" value="InterPro"/>
</dbReference>
<protein>
    <recommendedName>
        <fullName evidence="2">Protein kinase domain-containing protein</fullName>
    </recommendedName>
</protein>
<dbReference type="InterPro" id="IPR011009">
    <property type="entry name" value="Kinase-like_dom_sf"/>
</dbReference>
<dbReference type="Proteomes" id="UP000233293">
    <property type="component" value="Unassembled WGS sequence"/>
</dbReference>
<dbReference type="SMART" id="SM00220">
    <property type="entry name" value="S_TKc"/>
    <property type="match status" value="1"/>
</dbReference>
<gene>
    <name evidence="3" type="ORF">CWS72_00990</name>
</gene>
<evidence type="ECO:0000259" key="2">
    <source>
        <dbReference type="PROSITE" id="PS50011"/>
    </source>
</evidence>
<name>A0A2N3Q1D3_9PROT</name>
<feature type="transmembrane region" description="Helical" evidence="1">
    <location>
        <begin position="636"/>
        <end position="654"/>
    </location>
</feature>
<dbReference type="AlphaFoldDB" id="A0A2N3Q1D3"/>
<dbReference type="SUPFAM" id="SSF56112">
    <property type="entry name" value="Protein kinase-like (PK-like)"/>
    <property type="match status" value="1"/>
</dbReference>
<evidence type="ECO:0000313" key="4">
    <source>
        <dbReference type="Proteomes" id="UP000233293"/>
    </source>
</evidence>
<accession>A0A2N3Q1D3</accession>
<reference evidence="4" key="1">
    <citation type="submission" date="2017-12" db="EMBL/GenBank/DDBJ databases">
        <title>Draft genome sequence of Telmatospirillum siberiense 26-4b1T, an acidotolerant peatland alphaproteobacterium potentially involved in sulfur cycling.</title>
        <authorList>
            <person name="Hausmann B."/>
            <person name="Pjevac P."/>
            <person name="Schreck K."/>
            <person name="Herbold C.W."/>
            <person name="Daims H."/>
            <person name="Wagner M."/>
            <person name="Pester M."/>
            <person name="Loy A."/>
        </authorList>
    </citation>
    <scope>NUCLEOTIDE SEQUENCE [LARGE SCALE GENOMIC DNA]</scope>
    <source>
        <strain evidence="4">26-4b1</strain>
    </source>
</reference>
<sequence>MRDRYQIYPGTPLLDLATPSAQAYHAEDRRDPKKSLFALIARPGHPVRIDAMRALKGSEGPGLMTMVEWGVMHWPLLNRKVMAVVYERPAGGRVMASITSEFKALEESELIRKAVTPIFEALKVLRSHNVTHRAIRPTNMFWATAEKDRIVLGDCVTVLPAFEQPVLIETVESGMCNPAGRGPGSYTDDLYSLGASLAVLVQGRNPVGHLDDDAVLRRKIVQGSFATLIGEGRMSLQTSEILRGTLCDDPLERWTLESLELWLSGRRLSPLLAKFEKRAARALPFAGREYSTARELAVAFCKNWDAVAPVILDGRLELWLRRSLDAKDKADAVSGVLRDAVMTVNEKRTAAFDLMVAKTCMLLDGRAPIRYKSVAAMPDGIGGLLAVAMVEGTEVKFIVETIVREAPKGYFETREAYSPENSIMATLYRDQKGFLERASIGNGIERVLYELNESMPCMSPFTVEDYVLDIRDLLPALNAAAKKVDAKTWPIDRHVAAFIGARANFDMERQMGDLTLPDPDRSVMGMLNLLALIQWRLGQGGLQGLATWVGTLLQPAINSYHSRERRAHIEKEIPRLAREGSLVELSRLLDAPEERAQDAHGFAEARATWASAQREIKDIEEGRVNNTKAIRFAQQLAALISMAIAFVTVVLLLLSRWF</sequence>
<keyword evidence="1" id="KW-0472">Membrane</keyword>
<organism evidence="3 4">
    <name type="scientific">Telmatospirillum siberiense</name>
    <dbReference type="NCBI Taxonomy" id="382514"/>
    <lineage>
        <taxon>Bacteria</taxon>
        <taxon>Pseudomonadati</taxon>
        <taxon>Pseudomonadota</taxon>
        <taxon>Alphaproteobacteria</taxon>
        <taxon>Rhodospirillales</taxon>
        <taxon>Rhodospirillaceae</taxon>
        <taxon>Telmatospirillum</taxon>
    </lineage>
</organism>
<dbReference type="EMBL" id="PIUM01000001">
    <property type="protein sequence ID" value="PKU26453.1"/>
    <property type="molecule type" value="Genomic_DNA"/>
</dbReference>